<sequence length="311" mass="35658">MLVSIIITTRNSSGYIEKTLDAILSQTYKNFEVLIVDDASFDVDRLQTIVSKYSESFPINLILQNNKTNASCTRNVGMRNAKGEVLSFLDADDIWYENKLEMVINFFKQKKNGNKPFLVFHQSFRGTYEDLENGNGIIVPDDGPVEENIVDYLLNDHGVIQTSTISINKYAANILLFDESLPRHQDVQFCFDAFAKGVYFHFIKQPLSCWVILDRSVNAHVKGANVDFCINWLSKNELILSDKNKISYISNVLYFISIKEKRFLKAILASFRLLGWNAFVALNAFGLFVLKKFSLKIKRYFFTSKINKSTI</sequence>
<dbReference type="InterPro" id="IPR029044">
    <property type="entry name" value="Nucleotide-diphossugar_trans"/>
</dbReference>
<evidence type="ECO:0000313" key="4">
    <source>
        <dbReference type="Proteomes" id="UP000697927"/>
    </source>
</evidence>
<dbReference type="PANTHER" id="PTHR22916:SF3">
    <property type="entry name" value="UDP-GLCNAC:BETAGAL BETA-1,3-N-ACETYLGLUCOSAMINYLTRANSFERASE-LIKE PROTEIN 1"/>
    <property type="match status" value="1"/>
</dbReference>
<reference evidence="3 4" key="1">
    <citation type="journal article" date="2020" name="Microorganisms">
        <title>Polyphasic Characterisation of Cedecea colo sp. nov., a New Enteric Bacterium Isolated from the Koala Hindgut.</title>
        <authorList>
            <person name="Boath J.M."/>
            <person name="Dakhal S."/>
            <person name="Van T.T.H."/>
            <person name="Moore R.J."/>
            <person name="Dekiwadia C."/>
            <person name="Macreadie I.G."/>
        </authorList>
    </citation>
    <scope>NUCLEOTIDE SEQUENCE [LARGE SCALE GENOMIC DNA]</scope>
    <source>
        <strain evidence="3 4">ZA</strain>
    </source>
</reference>
<dbReference type="Proteomes" id="UP000697927">
    <property type="component" value="Unassembled WGS sequence"/>
</dbReference>
<dbReference type="PANTHER" id="PTHR22916">
    <property type="entry name" value="GLYCOSYLTRANSFERASE"/>
    <property type="match status" value="1"/>
</dbReference>
<dbReference type="RefSeq" id="WP_167605963.1">
    <property type="nucleotide sequence ID" value="NZ_SOYS01000001.1"/>
</dbReference>
<feature type="transmembrane region" description="Helical" evidence="1">
    <location>
        <begin position="266"/>
        <end position="290"/>
    </location>
</feature>
<keyword evidence="4" id="KW-1185">Reference proteome</keyword>
<accession>A0ABX0VGU1</accession>
<dbReference type="Gene3D" id="3.90.550.10">
    <property type="entry name" value="Spore Coat Polysaccharide Biosynthesis Protein SpsA, Chain A"/>
    <property type="match status" value="1"/>
</dbReference>
<dbReference type="EMBL" id="SOYS01000001">
    <property type="protein sequence ID" value="NIY46206.1"/>
    <property type="molecule type" value="Genomic_DNA"/>
</dbReference>
<feature type="domain" description="Glycosyltransferase 2-like" evidence="2">
    <location>
        <begin position="4"/>
        <end position="131"/>
    </location>
</feature>
<dbReference type="Pfam" id="PF00535">
    <property type="entry name" value="Glycos_transf_2"/>
    <property type="match status" value="1"/>
</dbReference>
<evidence type="ECO:0000313" key="3">
    <source>
        <dbReference type="EMBL" id="NIY46206.1"/>
    </source>
</evidence>
<proteinExistence type="predicted"/>
<evidence type="ECO:0000256" key="1">
    <source>
        <dbReference type="SAM" id="Phobius"/>
    </source>
</evidence>
<name>A0ABX0VGU1_9ENTR</name>
<dbReference type="SUPFAM" id="SSF53448">
    <property type="entry name" value="Nucleotide-diphospho-sugar transferases"/>
    <property type="match status" value="1"/>
</dbReference>
<gene>
    <name evidence="3" type="ORF">E2L00_01350</name>
</gene>
<dbReference type="CDD" id="cd00761">
    <property type="entry name" value="Glyco_tranf_GTA_type"/>
    <property type="match status" value="1"/>
</dbReference>
<evidence type="ECO:0000259" key="2">
    <source>
        <dbReference type="Pfam" id="PF00535"/>
    </source>
</evidence>
<keyword evidence="1" id="KW-1133">Transmembrane helix</keyword>
<keyword evidence="1" id="KW-0812">Transmembrane</keyword>
<organism evidence="3 4">
    <name type="scientific">Cedecea colo</name>
    <dbReference type="NCBI Taxonomy" id="2552946"/>
    <lineage>
        <taxon>Bacteria</taxon>
        <taxon>Pseudomonadati</taxon>
        <taxon>Pseudomonadota</taxon>
        <taxon>Gammaproteobacteria</taxon>
        <taxon>Enterobacterales</taxon>
        <taxon>Enterobacteriaceae</taxon>
        <taxon>Cedecea</taxon>
    </lineage>
</organism>
<keyword evidence="1" id="KW-0472">Membrane</keyword>
<protein>
    <submittedName>
        <fullName evidence="3">Glycosyltransferase family 2 protein</fullName>
    </submittedName>
</protein>
<dbReference type="InterPro" id="IPR001173">
    <property type="entry name" value="Glyco_trans_2-like"/>
</dbReference>
<comment type="caution">
    <text evidence="3">The sequence shown here is derived from an EMBL/GenBank/DDBJ whole genome shotgun (WGS) entry which is preliminary data.</text>
</comment>